<name>A0A1Y1W1J8_9FUNG</name>
<dbReference type="InterPro" id="IPR017946">
    <property type="entry name" value="PLC-like_Pdiesterase_TIM-brl"/>
</dbReference>
<dbReference type="PANTHER" id="PTHR13593:SF140">
    <property type="entry name" value="PLC-LIKE PHOSPHODIESTERASE"/>
    <property type="match status" value="1"/>
</dbReference>
<dbReference type="InterPro" id="IPR051057">
    <property type="entry name" value="PI-PLC_domain"/>
</dbReference>
<gene>
    <name evidence="2" type="ORF">DL89DRAFT_324210</name>
</gene>
<dbReference type="SUPFAM" id="SSF51695">
    <property type="entry name" value="PLC-like phosphodiesterases"/>
    <property type="match status" value="1"/>
</dbReference>
<reference evidence="2 3" key="1">
    <citation type="submission" date="2016-07" db="EMBL/GenBank/DDBJ databases">
        <title>Pervasive Adenine N6-methylation of Active Genes in Fungi.</title>
        <authorList>
            <consortium name="DOE Joint Genome Institute"/>
            <person name="Mondo S.J."/>
            <person name="Dannebaum R.O."/>
            <person name="Kuo R.C."/>
            <person name="Labutti K."/>
            <person name="Haridas S."/>
            <person name="Kuo A."/>
            <person name="Salamov A."/>
            <person name="Ahrendt S.R."/>
            <person name="Lipzen A."/>
            <person name="Sullivan W."/>
            <person name="Andreopoulos W.B."/>
            <person name="Clum A."/>
            <person name="Lindquist E."/>
            <person name="Daum C."/>
            <person name="Ramamoorthy G.K."/>
            <person name="Gryganskyi A."/>
            <person name="Culley D."/>
            <person name="Magnuson J.K."/>
            <person name="James T.Y."/>
            <person name="O'Malley M.A."/>
            <person name="Stajich J.E."/>
            <person name="Spatafora J.W."/>
            <person name="Visel A."/>
            <person name="Grigoriev I.V."/>
        </authorList>
    </citation>
    <scope>NUCLEOTIDE SEQUENCE [LARGE SCALE GENOMIC DNA]</scope>
    <source>
        <strain evidence="2 3">ATCC 12442</strain>
    </source>
</reference>
<keyword evidence="3" id="KW-1185">Reference proteome</keyword>
<dbReference type="GO" id="GO:0006629">
    <property type="term" value="P:lipid metabolic process"/>
    <property type="evidence" value="ECO:0007669"/>
    <property type="project" value="InterPro"/>
</dbReference>
<organism evidence="2 3">
    <name type="scientific">Linderina pennispora</name>
    <dbReference type="NCBI Taxonomy" id="61395"/>
    <lineage>
        <taxon>Eukaryota</taxon>
        <taxon>Fungi</taxon>
        <taxon>Fungi incertae sedis</taxon>
        <taxon>Zoopagomycota</taxon>
        <taxon>Kickxellomycotina</taxon>
        <taxon>Kickxellomycetes</taxon>
        <taxon>Kickxellales</taxon>
        <taxon>Kickxellaceae</taxon>
        <taxon>Linderina</taxon>
    </lineage>
</organism>
<evidence type="ECO:0000256" key="1">
    <source>
        <dbReference type="SAM" id="SignalP"/>
    </source>
</evidence>
<accession>A0A1Y1W1J8</accession>
<dbReference type="AlphaFoldDB" id="A0A1Y1W1J8"/>
<dbReference type="GO" id="GO:0008081">
    <property type="term" value="F:phosphoric diester hydrolase activity"/>
    <property type="evidence" value="ECO:0007669"/>
    <property type="project" value="InterPro"/>
</dbReference>
<dbReference type="GeneID" id="63808085"/>
<keyword evidence="1" id="KW-0732">Signal</keyword>
<dbReference type="EMBL" id="MCFD01000012">
    <property type="protein sequence ID" value="ORX67409.1"/>
    <property type="molecule type" value="Genomic_DNA"/>
</dbReference>
<protein>
    <submittedName>
        <fullName evidence="2">PLC-like phosphodiesterase</fullName>
    </submittedName>
</protein>
<dbReference type="STRING" id="61395.A0A1Y1W1J8"/>
<sequence length="341" mass="38516">MKLLFVLPLILVSSVFSLKCHSQQTCAGHAALCAKPYNKVSFATTHNAYSYAPPAGSPALNQERTIQQQLDDGIRAFMLDTHKPLEITGVWNKIVAWFQTTFHRTNAADAPEIKGVHLCHQSCALVDKGTLYDTLKVFRQFLNENPGEVVTFIIENFDAFEASQLSPSFKLADLERSAFAPTWEHSTSNQNYTWPTLGEMVDRDQRLVVFVDSHTDTAKVPYLLAEWDYVIETPYANIHPVSEFPCTQDRPRDHVPRDLLVVNHFTYNRITIGDNNIDVPLTAKQLQKYGYNSKEQVQTHLDTCTKVWGAERVPNFITLDYYDVSGSTLLDTVNRVNGVSS</sequence>
<dbReference type="Pfam" id="PF26146">
    <property type="entry name" value="PI-PLC_X"/>
    <property type="match status" value="1"/>
</dbReference>
<dbReference type="PANTHER" id="PTHR13593">
    <property type="match status" value="1"/>
</dbReference>
<dbReference type="Gene3D" id="3.20.20.190">
    <property type="entry name" value="Phosphatidylinositol (PI) phosphodiesterase"/>
    <property type="match status" value="1"/>
</dbReference>
<feature type="signal peptide" evidence="1">
    <location>
        <begin position="1"/>
        <end position="17"/>
    </location>
</feature>
<feature type="chain" id="PRO_5011965614" evidence="1">
    <location>
        <begin position="18"/>
        <end position="341"/>
    </location>
</feature>
<evidence type="ECO:0000313" key="2">
    <source>
        <dbReference type="EMBL" id="ORX67409.1"/>
    </source>
</evidence>
<dbReference type="Proteomes" id="UP000193922">
    <property type="component" value="Unassembled WGS sequence"/>
</dbReference>
<comment type="caution">
    <text evidence="2">The sequence shown here is derived from an EMBL/GenBank/DDBJ whole genome shotgun (WGS) entry which is preliminary data.</text>
</comment>
<evidence type="ECO:0000313" key="3">
    <source>
        <dbReference type="Proteomes" id="UP000193922"/>
    </source>
</evidence>
<dbReference type="RefSeq" id="XP_040741296.1">
    <property type="nucleotide sequence ID" value="XM_040891437.1"/>
</dbReference>
<dbReference type="OrthoDB" id="7984201at2759"/>
<proteinExistence type="predicted"/>
<dbReference type="Pfam" id="PF26178">
    <property type="entry name" value="PI-PLC_cat"/>
    <property type="match status" value="1"/>
</dbReference>